<keyword evidence="2" id="KW-0472">Membrane</keyword>
<evidence type="ECO:0000313" key="3">
    <source>
        <dbReference type="EMBL" id="THH19386.1"/>
    </source>
</evidence>
<feature type="transmembrane region" description="Helical" evidence="2">
    <location>
        <begin position="510"/>
        <end position="533"/>
    </location>
</feature>
<accession>A0A4S4M2M9</accession>
<keyword evidence="2" id="KW-0812">Transmembrane</keyword>
<dbReference type="OrthoDB" id="3208379at2759"/>
<feature type="transmembrane region" description="Helical" evidence="2">
    <location>
        <begin position="422"/>
        <end position="442"/>
    </location>
</feature>
<protein>
    <recommendedName>
        <fullName evidence="5">WW domain-containing protein</fullName>
    </recommendedName>
</protein>
<dbReference type="EMBL" id="SGPM01000542">
    <property type="protein sequence ID" value="THH19386.1"/>
    <property type="molecule type" value="Genomic_DNA"/>
</dbReference>
<sequence>MAGGETRKNTHASGPSSSRTRDIELSSTVSGSNHSAPPTSNLPQWRPEELLSPTTTLTSEDGKQRSYLSSGPVGIVTMSMPEPNVEEEEEDAKCDDSSTDKDEYYVRPRLAGFLAVPRRSGAENPVLAVPDHWWPFVRPNGSLYYYNPAQRLVTSQDMRDPRLRELVETNACNIAKLALSNGIDIPSHWELSVEVEYENYQEVVCWNYISHEDGQYFQLRDKELVFAERSQYWDHVERYCMHYEEVPQFAESDFLSELGYGATERTLDNKGTTYRFTGPQTQALIGTYRELKEAQREGISITPAMIWLFSRTMKLVEETRMNSKYGTRDAAAARKPSLEDPTLKFRIIDFILGFMFSGTHNMYRRRLMKTTFNNVLYLPDFRELLHEMIIEWGDSNLLSTVFVAANVSFLAIDGITGIQRTFALASSLFAMISIAGGMHHIWHHRIRLDVEVDQAMIYLNRGIVLGKRGSVTALACFLSLPIASLLWSFYAFTGALTAFCVQSTDVSMPVLTFMLCVSCLSGLTTVSFFWNIWVGWRLSKMMEYADRADVGKTEKEEEREEGRVEKIVAYFGVRKRRARTGMGLA</sequence>
<keyword evidence="2" id="KW-1133">Transmembrane helix</keyword>
<dbReference type="Proteomes" id="UP000308730">
    <property type="component" value="Unassembled WGS sequence"/>
</dbReference>
<name>A0A4S4M2M9_9APHY</name>
<dbReference type="AlphaFoldDB" id="A0A4S4M2M9"/>
<reference evidence="3 4" key="1">
    <citation type="submission" date="2019-02" db="EMBL/GenBank/DDBJ databases">
        <title>Genome sequencing of the rare red list fungi Antrodiella citrinella (Flaviporus citrinellus).</title>
        <authorList>
            <person name="Buettner E."/>
            <person name="Kellner H."/>
        </authorList>
    </citation>
    <scope>NUCLEOTIDE SEQUENCE [LARGE SCALE GENOMIC DNA]</scope>
    <source>
        <strain evidence="3 4">DSM 108506</strain>
    </source>
</reference>
<evidence type="ECO:0008006" key="5">
    <source>
        <dbReference type="Google" id="ProtNLM"/>
    </source>
</evidence>
<evidence type="ECO:0000256" key="1">
    <source>
        <dbReference type="SAM" id="MobiDB-lite"/>
    </source>
</evidence>
<gene>
    <name evidence="3" type="ORF">EUX98_g8786</name>
</gene>
<proteinExistence type="predicted"/>
<feature type="region of interest" description="Disordered" evidence="1">
    <location>
        <begin position="1"/>
        <end position="78"/>
    </location>
</feature>
<feature type="compositionally biased region" description="Low complexity" evidence="1">
    <location>
        <begin position="50"/>
        <end position="59"/>
    </location>
</feature>
<keyword evidence="4" id="KW-1185">Reference proteome</keyword>
<comment type="caution">
    <text evidence="3">The sequence shown here is derived from an EMBL/GenBank/DDBJ whole genome shotgun (WGS) entry which is preliminary data.</text>
</comment>
<feature type="transmembrane region" description="Helical" evidence="2">
    <location>
        <begin position="471"/>
        <end position="490"/>
    </location>
</feature>
<organism evidence="3 4">
    <name type="scientific">Antrodiella citrinella</name>
    <dbReference type="NCBI Taxonomy" id="2447956"/>
    <lineage>
        <taxon>Eukaryota</taxon>
        <taxon>Fungi</taxon>
        <taxon>Dikarya</taxon>
        <taxon>Basidiomycota</taxon>
        <taxon>Agaricomycotina</taxon>
        <taxon>Agaricomycetes</taxon>
        <taxon>Polyporales</taxon>
        <taxon>Steccherinaceae</taxon>
        <taxon>Antrodiella</taxon>
    </lineage>
</organism>
<evidence type="ECO:0000256" key="2">
    <source>
        <dbReference type="SAM" id="Phobius"/>
    </source>
</evidence>
<feature type="compositionally biased region" description="Polar residues" evidence="1">
    <location>
        <begin position="25"/>
        <end position="43"/>
    </location>
</feature>
<evidence type="ECO:0000313" key="4">
    <source>
        <dbReference type="Proteomes" id="UP000308730"/>
    </source>
</evidence>